<proteinExistence type="predicted"/>
<evidence type="ECO:0000313" key="2">
    <source>
        <dbReference type="EMBL" id="EFU42408.1"/>
    </source>
</evidence>
<keyword evidence="3" id="KW-1185">Reference proteome</keyword>
<dbReference type="KEGG" id="pvo:PVOR_09060"/>
<feature type="region of interest" description="Disordered" evidence="1">
    <location>
        <begin position="31"/>
        <end position="52"/>
    </location>
</feature>
<dbReference type="Proteomes" id="UP000003094">
    <property type="component" value="Unassembled WGS sequence"/>
</dbReference>
<dbReference type="EMBL" id="ADHJ01000014">
    <property type="protein sequence ID" value="EFU42408.1"/>
    <property type="molecule type" value="Genomic_DNA"/>
</dbReference>
<name>A0A2R9SYC2_9BACL</name>
<gene>
    <name evidence="2" type="ORF">PVOR_09060</name>
</gene>
<reference evidence="2 3" key="1">
    <citation type="journal article" date="2010" name="BMC Genomics">
        <title>Genome sequence of the pattern forming Paenibacillus vortex bacterium reveals potential for thriving in complex environments.</title>
        <authorList>
            <person name="Sirota-Madi A."/>
            <person name="Olender T."/>
            <person name="Helman Y."/>
            <person name="Ingham C."/>
            <person name="Brainis I."/>
            <person name="Roth D."/>
            <person name="Hagi E."/>
            <person name="Brodsky L."/>
            <person name="Leshkowitz D."/>
            <person name="Galatenko V."/>
            <person name="Nikolaev V."/>
            <person name="Mugasimangalam R.C."/>
            <person name="Bransburg-Zabary S."/>
            <person name="Gutnick D.L."/>
            <person name="Lancet D."/>
            <person name="Ben-Jacob E."/>
        </authorList>
    </citation>
    <scope>NUCLEOTIDE SEQUENCE [LARGE SCALE GENOMIC DNA]</scope>
    <source>
        <strain evidence="2 3">V453</strain>
    </source>
</reference>
<comment type="caution">
    <text evidence="2">The sequence shown here is derived from an EMBL/GenBank/DDBJ whole genome shotgun (WGS) entry which is preliminary data.</text>
</comment>
<dbReference type="RefSeq" id="WP_006208668.1">
    <property type="nucleotide sequence ID" value="NZ_ADHJ01000014.1"/>
</dbReference>
<protein>
    <submittedName>
        <fullName evidence="2">Uncharacterized protein</fullName>
    </submittedName>
</protein>
<accession>A0A2R9SYC2</accession>
<sequence length="52" mass="5528">MDEVSQHLHQLDGSMLDTGYQLERGAMAGDTLNGAVQSEDLTLGTDEGGTMM</sequence>
<dbReference type="AlphaFoldDB" id="A0A2R9SYC2"/>
<organism evidence="2 3">
    <name type="scientific">Paenibacillus vortex V453</name>
    <dbReference type="NCBI Taxonomy" id="715225"/>
    <lineage>
        <taxon>Bacteria</taxon>
        <taxon>Bacillati</taxon>
        <taxon>Bacillota</taxon>
        <taxon>Bacilli</taxon>
        <taxon>Bacillales</taxon>
        <taxon>Paenibacillaceae</taxon>
        <taxon>Paenibacillus</taxon>
    </lineage>
</organism>
<evidence type="ECO:0000313" key="3">
    <source>
        <dbReference type="Proteomes" id="UP000003094"/>
    </source>
</evidence>
<evidence type="ECO:0000256" key="1">
    <source>
        <dbReference type="SAM" id="MobiDB-lite"/>
    </source>
</evidence>